<evidence type="ECO:0000256" key="6">
    <source>
        <dbReference type="ARBA" id="ARBA00022692"/>
    </source>
</evidence>
<dbReference type="GO" id="GO:0005737">
    <property type="term" value="C:cytoplasm"/>
    <property type="evidence" value="ECO:0007669"/>
    <property type="project" value="UniProtKB-ARBA"/>
</dbReference>
<dbReference type="PROSITE" id="PS51873">
    <property type="entry name" value="TRIAD"/>
    <property type="match status" value="1"/>
</dbReference>
<comment type="catalytic activity">
    <reaction evidence="1">
        <text>[E2 ubiquitin-conjugating enzyme]-S-ubiquitinyl-L-cysteine + [acceptor protein]-L-lysine = [E2 ubiquitin-conjugating enzyme]-L-cysteine + [acceptor protein]-N(6)-ubiquitinyl-L-lysine.</text>
        <dbReference type="EC" id="2.3.2.31"/>
    </reaction>
</comment>
<dbReference type="Pfam" id="PF00097">
    <property type="entry name" value="zf-C3HC4"/>
    <property type="match status" value="1"/>
</dbReference>
<dbReference type="InterPro" id="IPR001841">
    <property type="entry name" value="Znf_RING"/>
</dbReference>
<sequence>FLCNICFSESKIEDMVFPTQKSCNHIFCNTCIQQYLKNLIQQNQILNISCPQYGCEQKLNEKDIKRCLQNEEFFQKYIKFKQIMQLNSDPDIRWCIGIGCENPIKGEKGQIQLTCNKCGLQMCYFCTNLWHEDLDCESAIDSEYKIIIQKFQVKNCPQCLSRIQKSEGCNHMKCPRCSHQFCWLCLKKYTTSHYNQSNIFGCPGLQFAQVIPYLHIYKVILYYLLTYFGFFLHWAGFMLVLPLLCVIFGLGILNFLYFYLKHKSYTGYICSDILSFKEIFKFFFILIISVLTIPINLCILLMLGFFLLIKKIFLK</sequence>
<comment type="subcellular location">
    <subcellularLocation>
        <location evidence="2">Membrane</location>
        <topology evidence="2">Single-pass membrane protein</topology>
    </subcellularLocation>
</comment>
<dbReference type="Gene3D" id="1.20.120.1750">
    <property type="match status" value="1"/>
</dbReference>
<evidence type="ECO:0000256" key="7">
    <source>
        <dbReference type="ARBA" id="ARBA00022723"/>
    </source>
</evidence>
<proteinExistence type="predicted"/>
<dbReference type="PROSITE" id="PS00518">
    <property type="entry name" value="ZF_RING_1"/>
    <property type="match status" value="2"/>
</dbReference>
<dbReference type="GO" id="GO:0008270">
    <property type="term" value="F:zinc ion binding"/>
    <property type="evidence" value="ECO:0007669"/>
    <property type="project" value="UniProtKB-KW"/>
</dbReference>
<evidence type="ECO:0000256" key="15">
    <source>
        <dbReference type="SAM" id="Phobius"/>
    </source>
</evidence>
<dbReference type="eggNOG" id="KOG1815">
    <property type="taxonomic scope" value="Eukaryota"/>
</dbReference>
<dbReference type="STRING" id="857967.G0QS33"/>
<evidence type="ECO:0000256" key="11">
    <source>
        <dbReference type="ARBA" id="ARBA00022833"/>
    </source>
</evidence>
<dbReference type="EC" id="2.3.2.31" evidence="4"/>
<accession>G0QS33</accession>
<dbReference type="InterPro" id="IPR018957">
    <property type="entry name" value="Znf_C3HC4_RING-type"/>
</dbReference>
<evidence type="ECO:0000259" key="17">
    <source>
        <dbReference type="PROSITE" id="PS51873"/>
    </source>
</evidence>
<dbReference type="RefSeq" id="XP_004035461.1">
    <property type="nucleotide sequence ID" value="XM_004035413.1"/>
</dbReference>
<keyword evidence="11" id="KW-0862">Zinc</keyword>
<evidence type="ECO:0000256" key="2">
    <source>
        <dbReference type="ARBA" id="ARBA00004167"/>
    </source>
</evidence>
<feature type="domain" description="RING-type" evidence="17">
    <location>
        <begin position="1"/>
        <end position="206"/>
    </location>
</feature>
<reference evidence="18 19" key="1">
    <citation type="submission" date="2011-07" db="EMBL/GenBank/DDBJ databases">
        <authorList>
            <person name="Coyne R."/>
            <person name="Brami D."/>
            <person name="Johnson J."/>
            <person name="Hostetler J."/>
            <person name="Hannick L."/>
            <person name="Clark T."/>
            <person name="Cassidy-Hanley D."/>
            <person name="Inman J."/>
        </authorList>
    </citation>
    <scope>NUCLEOTIDE SEQUENCE [LARGE SCALE GENOMIC DNA]</scope>
    <source>
        <strain evidence="18 19">G5</strain>
    </source>
</reference>
<dbReference type="Gene3D" id="3.30.40.10">
    <property type="entry name" value="Zinc/RING finger domain, C3HC4 (zinc finger)"/>
    <property type="match status" value="1"/>
</dbReference>
<name>G0QS33_ICHMU</name>
<comment type="pathway">
    <text evidence="3">Protein modification; protein ubiquitination.</text>
</comment>
<dbReference type="GO" id="GO:0016567">
    <property type="term" value="P:protein ubiquitination"/>
    <property type="evidence" value="ECO:0007669"/>
    <property type="project" value="InterPro"/>
</dbReference>
<keyword evidence="7" id="KW-0479">Metal-binding</keyword>
<dbReference type="GO" id="GO:0016491">
    <property type="term" value="F:oxidoreductase activity"/>
    <property type="evidence" value="ECO:0007669"/>
    <property type="project" value="UniProtKB-KW"/>
</dbReference>
<evidence type="ECO:0000313" key="18">
    <source>
        <dbReference type="EMBL" id="EGR31975.1"/>
    </source>
</evidence>
<keyword evidence="10" id="KW-0833">Ubl conjugation pathway</keyword>
<dbReference type="CDD" id="cd20335">
    <property type="entry name" value="BRcat_RBR"/>
    <property type="match status" value="1"/>
</dbReference>
<evidence type="ECO:0000256" key="1">
    <source>
        <dbReference type="ARBA" id="ARBA00001798"/>
    </source>
</evidence>
<dbReference type="SUPFAM" id="SSF57850">
    <property type="entry name" value="RING/U-box"/>
    <property type="match status" value="3"/>
</dbReference>
<keyword evidence="8" id="KW-0677">Repeat</keyword>
<evidence type="ECO:0000256" key="9">
    <source>
        <dbReference type="ARBA" id="ARBA00022771"/>
    </source>
</evidence>
<feature type="non-terminal residue" evidence="18">
    <location>
        <position position="1"/>
    </location>
</feature>
<feature type="transmembrane region" description="Helical" evidence="15">
    <location>
        <begin position="210"/>
        <end position="232"/>
    </location>
</feature>
<dbReference type="AlphaFoldDB" id="G0QS33"/>
<feature type="transmembrane region" description="Helical" evidence="15">
    <location>
        <begin position="280"/>
        <end position="309"/>
    </location>
</feature>
<dbReference type="GO" id="GO:0031090">
    <property type="term" value="C:organelle membrane"/>
    <property type="evidence" value="ECO:0007669"/>
    <property type="project" value="UniProtKB-ARBA"/>
</dbReference>
<dbReference type="OrthoDB" id="312931at2759"/>
<dbReference type="Pfam" id="PF01485">
    <property type="entry name" value="IBR"/>
    <property type="match status" value="1"/>
</dbReference>
<dbReference type="InterPro" id="IPR031127">
    <property type="entry name" value="E3_UB_ligase_RBR"/>
</dbReference>
<dbReference type="EMBL" id="GL983804">
    <property type="protein sequence ID" value="EGR31975.1"/>
    <property type="molecule type" value="Genomic_DNA"/>
</dbReference>
<keyword evidence="5" id="KW-0808">Transferase</keyword>
<dbReference type="InterPro" id="IPR044066">
    <property type="entry name" value="TRIAD_supradom"/>
</dbReference>
<dbReference type="InterPro" id="IPR002867">
    <property type="entry name" value="IBR_dom"/>
</dbReference>
<dbReference type="OMA" id="HIFSVTC"/>
<keyword evidence="19" id="KW-1185">Reference proteome</keyword>
<dbReference type="PANTHER" id="PTHR11685">
    <property type="entry name" value="RBR FAMILY RING FINGER AND IBR DOMAIN-CONTAINING"/>
    <property type="match status" value="1"/>
</dbReference>
<dbReference type="Proteomes" id="UP000008983">
    <property type="component" value="Unassembled WGS sequence"/>
</dbReference>
<gene>
    <name evidence="18" type="ORF">IMG5_098990</name>
</gene>
<evidence type="ECO:0000256" key="5">
    <source>
        <dbReference type="ARBA" id="ARBA00022679"/>
    </source>
</evidence>
<feature type="domain" description="RING-type" evidence="16">
    <location>
        <begin position="156"/>
        <end position="203"/>
    </location>
</feature>
<evidence type="ECO:0000259" key="16">
    <source>
        <dbReference type="PROSITE" id="PS50089"/>
    </source>
</evidence>
<evidence type="ECO:0000256" key="10">
    <source>
        <dbReference type="ARBA" id="ARBA00022786"/>
    </source>
</evidence>
<dbReference type="InterPro" id="IPR017907">
    <property type="entry name" value="Znf_RING_CS"/>
</dbReference>
<dbReference type="FunFam" id="3.30.40.10:FF:000051">
    <property type="entry name" value="RBR-type E3 ubiquitin transferase"/>
    <property type="match status" value="1"/>
</dbReference>
<dbReference type="Pfam" id="PF22191">
    <property type="entry name" value="IBR_1"/>
    <property type="match status" value="1"/>
</dbReference>
<dbReference type="InterPro" id="IPR013083">
    <property type="entry name" value="Znf_RING/FYVE/PHD"/>
</dbReference>
<evidence type="ECO:0000313" key="19">
    <source>
        <dbReference type="Proteomes" id="UP000008983"/>
    </source>
</evidence>
<keyword evidence="18" id="KW-0560">Oxidoreductase</keyword>
<dbReference type="InParanoid" id="G0QS33"/>
<dbReference type="SMART" id="SM00184">
    <property type="entry name" value="RING"/>
    <property type="match status" value="2"/>
</dbReference>
<dbReference type="GeneID" id="14908126"/>
<evidence type="ECO:0000256" key="12">
    <source>
        <dbReference type="ARBA" id="ARBA00022989"/>
    </source>
</evidence>
<feature type="domain" description="RING-type" evidence="16">
    <location>
        <begin position="3"/>
        <end position="51"/>
    </location>
</feature>
<evidence type="ECO:0000256" key="13">
    <source>
        <dbReference type="ARBA" id="ARBA00023136"/>
    </source>
</evidence>
<evidence type="ECO:0000256" key="3">
    <source>
        <dbReference type="ARBA" id="ARBA00004906"/>
    </source>
</evidence>
<evidence type="ECO:0000256" key="4">
    <source>
        <dbReference type="ARBA" id="ARBA00012251"/>
    </source>
</evidence>
<keyword evidence="9 14" id="KW-0863">Zinc-finger</keyword>
<keyword evidence="6 15" id="KW-0812">Transmembrane</keyword>
<dbReference type="PROSITE" id="PS50089">
    <property type="entry name" value="ZF_RING_2"/>
    <property type="match status" value="2"/>
</dbReference>
<keyword evidence="13 15" id="KW-0472">Membrane</keyword>
<evidence type="ECO:0000256" key="8">
    <source>
        <dbReference type="ARBA" id="ARBA00022737"/>
    </source>
</evidence>
<dbReference type="SMART" id="SM00647">
    <property type="entry name" value="IBR"/>
    <property type="match status" value="2"/>
</dbReference>
<dbReference type="GO" id="GO:0061630">
    <property type="term" value="F:ubiquitin protein ligase activity"/>
    <property type="evidence" value="ECO:0007669"/>
    <property type="project" value="UniProtKB-EC"/>
</dbReference>
<protein>
    <recommendedName>
        <fullName evidence="4">RBR-type E3 ubiquitin transferase</fullName>
        <ecNumber evidence="4">2.3.2.31</ecNumber>
    </recommendedName>
</protein>
<keyword evidence="12 15" id="KW-1133">Transmembrane helix</keyword>
<evidence type="ECO:0000256" key="14">
    <source>
        <dbReference type="PROSITE-ProRule" id="PRU00175"/>
    </source>
</evidence>
<feature type="transmembrane region" description="Helical" evidence="15">
    <location>
        <begin position="239"/>
        <end position="260"/>
    </location>
</feature>
<organism evidence="18 19">
    <name type="scientific">Ichthyophthirius multifiliis</name>
    <name type="common">White spot disease agent</name>
    <name type="synonym">Ich</name>
    <dbReference type="NCBI Taxonomy" id="5932"/>
    <lineage>
        <taxon>Eukaryota</taxon>
        <taxon>Sar</taxon>
        <taxon>Alveolata</taxon>
        <taxon>Ciliophora</taxon>
        <taxon>Intramacronucleata</taxon>
        <taxon>Oligohymenophorea</taxon>
        <taxon>Hymenostomatida</taxon>
        <taxon>Ophryoglenina</taxon>
        <taxon>Ichthyophthirius</taxon>
    </lineage>
</organism>